<dbReference type="InterPro" id="IPR003118">
    <property type="entry name" value="Pointed_dom"/>
</dbReference>
<dbReference type="SUPFAM" id="SSF46785">
    <property type="entry name" value="Winged helix' DNA-binding domain"/>
    <property type="match status" value="1"/>
</dbReference>
<feature type="compositionally biased region" description="Low complexity" evidence="5">
    <location>
        <begin position="200"/>
        <end position="240"/>
    </location>
</feature>
<feature type="region of interest" description="Disordered" evidence="5">
    <location>
        <begin position="200"/>
        <end position="275"/>
    </location>
</feature>
<dbReference type="InterPro" id="IPR013761">
    <property type="entry name" value="SAM/pointed_sf"/>
</dbReference>
<feature type="domain" description="PNT" evidence="7">
    <location>
        <begin position="69"/>
        <end position="155"/>
    </location>
</feature>
<dbReference type="SMART" id="SM00251">
    <property type="entry name" value="SAM_PNT"/>
    <property type="match status" value="1"/>
</dbReference>
<dbReference type="InterPro" id="IPR036388">
    <property type="entry name" value="WH-like_DNA-bd_sf"/>
</dbReference>
<dbReference type="PRINTS" id="PR00454">
    <property type="entry name" value="ETSDOMAIN"/>
</dbReference>
<dbReference type="InterPro" id="IPR000418">
    <property type="entry name" value="Ets_dom"/>
</dbReference>
<evidence type="ECO:0000256" key="3">
    <source>
        <dbReference type="ARBA" id="ARBA00023125"/>
    </source>
</evidence>
<keyword evidence="4" id="KW-0539">Nucleus</keyword>
<dbReference type="Ensembl" id="ENSRNOT00000160249.1">
    <property type="protein sequence ID" value="ENSRNOP00000108675.1"/>
    <property type="gene ID" value="ENSRNOG00000006330.8"/>
</dbReference>
<dbReference type="InterPro" id="IPR036390">
    <property type="entry name" value="WH_DNA-bd_sf"/>
</dbReference>
<reference evidence="8" key="2">
    <citation type="submission" date="2025-08" db="UniProtKB">
        <authorList>
            <consortium name="Ensembl"/>
        </authorList>
    </citation>
    <scope>IDENTIFICATION</scope>
    <source>
        <strain evidence="8">Brown Norway</strain>
    </source>
</reference>
<reference evidence="8" key="1">
    <citation type="submission" date="2024-01" db="EMBL/GenBank/DDBJ databases">
        <title>GRCr8: a new rat reference genome assembly contstructed from accurate long reads and long range scaffolding.</title>
        <authorList>
            <person name="Doris P.A."/>
            <person name="Kalbfleisch T."/>
            <person name="Li K."/>
            <person name="Howe K."/>
            <person name="Wood J."/>
        </authorList>
    </citation>
    <scope>NUCLEOTIDE SEQUENCE [LARGE SCALE GENOMIC DNA]</scope>
    <source>
        <strain evidence="8">Brown Norway</strain>
    </source>
</reference>
<dbReference type="RGD" id="1310687">
    <property type="gene designation" value="Elf3"/>
</dbReference>
<reference evidence="8" key="3">
    <citation type="submission" date="2025-09" db="UniProtKB">
        <authorList>
            <consortium name="Ensembl"/>
        </authorList>
    </citation>
    <scope>IDENTIFICATION</scope>
    <source>
        <strain evidence="8">Brown Norway</strain>
    </source>
</reference>
<comment type="similarity">
    <text evidence="2 4">Belongs to the ETS family.</text>
</comment>
<evidence type="ECO:0000259" key="6">
    <source>
        <dbReference type="PROSITE" id="PS50061"/>
    </source>
</evidence>
<accession>A0ABK0M4D4</accession>
<evidence type="ECO:0000313" key="8">
    <source>
        <dbReference type="Ensembl" id="ENSRNOP00000108675.1"/>
    </source>
</evidence>
<dbReference type="SMART" id="SM00413">
    <property type="entry name" value="ETS"/>
    <property type="match status" value="1"/>
</dbReference>
<dbReference type="Pfam" id="PF00178">
    <property type="entry name" value="Ets"/>
    <property type="match status" value="1"/>
</dbReference>
<name>A0ABK0M4D4_RAT</name>
<sequence length="391" mass="43822">MAATCEISNVFSNYFNAMYSSEDPTLAPAPLTTFGTEDFVLTLNNQHMSPEGPVGCVGPQTRSQRDRTEPPAVLHLAEKASWTGERPQFWSKTQVLDWISYQVEKNKYDASSIDFSRCDMDGATLCNCALEELRLVFGPLGDQLHAQLRDLTSSSSDELSWIIELLEKDGMTFQEGLGDSGPFDQGSPFAQELLDDGRQASPYYGSSYGPGAPSPGSSDFSTSGTDTPQSSHSSDSGGSDVDLDLTDSKVFPRDGFPDYKKGEPKHGKRKRGRPRKLSKEYWDCLEGKKSKHAPRGTHLWEFIRDILIHPELNEGLMKWENRHEGVFKFLRSEAVAQLWGQKKKNSNMTYEKLSRAMRLILRHLMRERIEIYSSAPLTLGHSFFPCATKVN</sequence>
<proteinExistence type="inferred from homology"/>
<evidence type="ECO:0000256" key="2">
    <source>
        <dbReference type="ARBA" id="ARBA00005562"/>
    </source>
</evidence>
<feature type="compositionally biased region" description="Basic residues" evidence="5">
    <location>
        <begin position="266"/>
        <end position="275"/>
    </location>
</feature>
<dbReference type="PROSITE" id="PS51433">
    <property type="entry name" value="PNT"/>
    <property type="match status" value="1"/>
</dbReference>
<keyword evidence="3 4" id="KW-0238">DNA-binding</keyword>
<dbReference type="Proteomes" id="UP000002494">
    <property type="component" value="Chromosome 13"/>
</dbReference>
<dbReference type="PROSITE" id="PS50061">
    <property type="entry name" value="ETS_DOMAIN_3"/>
    <property type="match status" value="1"/>
</dbReference>
<gene>
    <name evidence="8" type="primary">Elf3</name>
</gene>
<dbReference type="Gene3D" id="1.10.150.50">
    <property type="entry name" value="Transcription Factor, Ets-1"/>
    <property type="match status" value="1"/>
</dbReference>
<feature type="domain" description="ETS" evidence="6">
    <location>
        <begin position="297"/>
        <end position="358"/>
    </location>
</feature>
<dbReference type="PANTHER" id="PTHR11849">
    <property type="entry name" value="ETS"/>
    <property type="match status" value="1"/>
</dbReference>
<dbReference type="InterPro" id="IPR042693">
    <property type="entry name" value="Elf-3_PNT"/>
</dbReference>
<comment type="subcellular location">
    <subcellularLocation>
        <location evidence="1 4">Nucleus</location>
    </subcellularLocation>
</comment>
<feature type="compositionally biased region" description="Basic and acidic residues" evidence="5">
    <location>
        <begin position="246"/>
        <end position="265"/>
    </location>
</feature>
<keyword evidence="9" id="KW-1185">Reference proteome</keyword>
<dbReference type="Gene3D" id="1.10.10.10">
    <property type="entry name" value="Winged helix-like DNA-binding domain superfamily/Winged helix DNA-binding domain"/>
    <property type="match status" value="1"/>
</dbReference>
<dbReference type="GeneTree" id="ENSGT00940000158955"/>
<dbReference type="CDD" id="cd08537">
    <property type="entry name" value="SAM_PNT-ESE-1-like"/>
    <property type="match status" value="1"/>
</dbReference>
<evidence type="ECO:0000256" key="5">
    <source>
        <dbReference type="SAM" id="MobiDB-lite"/>
    </source>
</evidence>
<dbReference type="InterPro" id="IPR046328">
    <property type="entry name" value="ETS_fam"/>
</dbReference>
<evidence type="ECO:0000256" key="1">
    <source>
        <dbReference type="ARBA" id="ARBA00004123"/>
    </source>
</evidence>
<protein>
    <submittedName>
        <fullName evidence="8">E74 like ETS transcription factor 3</fullName>
    </submittedName>
</protein>
<evidence type="ECO:0000259" key="7">
    <source>
        <dbReference type="PROSITE" id="PS51433"/>
    </source>
</evidence>
<dbReference type="Pfam" id="PF02198">
    <property type="entry name" value="SAM_PNT"/>
    <property type="match status" value="1"/>
</dbReference>
<evidence type="ECO:0000313" key="9">
    <source>
        <dbReference type="Proteomes" id="UP000002494"/>
    </source>
</evidence>
<dbReference type="SUPFAM" id="SSF47769">
    <property type="entry name" value="SAM/Pointed domain"/>
    <property type="match status" value="1"/>
</dbReference>
<organism evidence="8 9">
    <name type="scientific">Rattus norvegicus</name>
    <name type="common">Rat</name>
    <dbReference type="NCBI Taxonomy" id="10116"/>
    <lineage>
        <taxon>Eukaryota</taxon>
        <taxon>Metazoa</taxon>
        <taxon>Chordata</taxon>
        <taxon>Craniata</taxon>
        <taxon>Vertebrata</taxon>
        <taxon>Euteleostomi</taxon>
        <taxon>Mammalia</taxon>
        <taxon>Eutheria</taxon>
        <taxon>Euarchontoglires</taxon>
        <taxon>Glires</taxon>
        <taxon>Rodentia</taxon>
        <taxon>Myomorpha</taxon>
        <taxon>Muroidea</taxon>
        <taxon>Muridae</taxon>
        <taxon>Murinae</taxon>
        <taxon>Rattus</taxon>
    </lineage>
</organism>
<dbReference type="PANTHER" id="PTHR11849:SF13">
    <property type="entry name" value="ETS-RELATED TRANSCRIPTION FACTOR ELF-3"/>
    <property type="match status" value="1"/>
</dbReference>
<evidence type="ECO:0000256" key="4">
    <source>
        <dbReference type="RuleBase" id="RU004019"/>
    </source>
</evidence>